<dbReference type="InterPro" id="IPR037117">
    <property type="entry name" value="Dihydroorotate_DH_ele_sf"/>
</dbReference>
<feature type="domain" description="FAD-binding FR-type" evidence="12">
    <location>
        <begin position="1"/>
        <end position="87"/>
    </location>
</feature>
<evidence type="ECO:0000313" key="13">
    <source>
        <dbReference type="EMBL" id="HIH09776.1"/>
    </source>
</evidence>
<dbReference type="Gene3D" id="3.40.50.80">
    <property type="entry name" value="Nucleotide-binding domain of ferredoxin-NADP reductase (FNR) module"/>
    <property type="match status" value="1"/>
</dbReference>
<dbReference type="PROSITE" id="PS51384">
    <property type="entry name" value="FAD_FR"/>
    <property type="match status" value="1"/>
</dbReference>
<dbReference type="GO" id="GO:0050660">
    <property type="term" value="F:flavin adenine dinucleotide binding"/>
    <property type="evidence" value="ECO:0007669"/>
    <property type="project" value="InterPro"/>
</dbReference>
<gene>
    <name evidence="13" type="ORF">HA254_03835</name>
</gene>
<evidence type="ECO:0000256" key="7">
    <source>
        <dbReference type="ARBA" id="ARBA00022982"/>
    </source>
</evidence>
<dbReference type="PANTHER" id="PTHR43513:SF3">
    <property type="entry name" value="DIHYDROOROTATE DEHYDROGENASE B (NAD(+)), ELECTRON TRANSFER SUBUNIT-RELATED"/>
    <property type="match status" value="1"/>
</dbReference>
<keyword evidence="4 11" id="KW-0001">2Fe-2S</keyword>
<dbReference type="AlphaFoldDB" id="A0A7J4J3G5"/>
<protein>
    <submittedName>
        <fullName evidence="13">Dihydroorotate dehydrogenase electron transfer subunit</fullName>
    </submittedName>
</protein>
<evidence type="ECO:0000256" key="3">
    <source>
        <dbReference type="ARBA" id="ARBA00022630"/>
    </source>
</evidence>
<dbReference type="EMBL" id="DUGC01000058">
    <property type="protein sequence ID" value="HIH09776.1"/>
    <property type="molecule type" value="Genomic_DNA"/>
</dbReference>
<comment type="cofactor">
    <cofactor evidence="11">
        <name>[2Fe-2S] cluster</name>
        <dbReference type="ChEBI" id="CHEBI:190135"/>
    </cofactor>
    <text evidence="11">Binds 1 [2Fe-2S] cluster per subunit.</text>
</comment>
<dbReference type="InterPro" id="IPR019480">
    <property type="entry name" value="Dihydroorotate_DH_Fe-S-bd"/>
</dbReference>
<evidence type="ECO:0000259" key="12">
    <source>
        <dbReference type="PROSITE" id="PS51384"/>
    </source>
</evidence>
<dbReference type="Gene3D" id="2.10.240.10">
    <property type="entry name" value="Dihydroorotate dehydrogenase, electron transfer subunit"/>
    <property type="match status" value="1"/>
</dbReference>
<dbReference type="InterPro" id="IPR039261">
    <property type="entry name" value="FNR_nucleotide-bd"/>
</dbReference>
<dbReference type="GO" id="GO:0046872">
    <property type="term" value="F:metal ion binding"/>
    <property type="evidence" value="ECO:0007669"/>
    <property type="project" value="UniProtKB-KW"/>
</dbReference>
<keyword evidence="7" id="KW-0249">Electron transport</keyword>
<reference evidence="14" key="1">
    <citation type="journal article" date="2020" name="bioRxiv">
        <title>A rank-normalized archaeal taxonomy based on genome phylogeny resolves widespread incomplete and uneven classifications.</title>
        <authorList>
            <person name="Rinke C."/>
            <person name="Chuvochina M."/>
            <person name="Mussig A.J."/>
            <person name="Chaumeil P.-A."/>
            <person name="Waite D.W."/>
            <person name="Whitman W.B."/>
            <person name="Parks D.H."/>
            <person name="Hugenholtz P."/>
        </authorList>
    </citation>
    <scope>NUCLEOTIDE SEQUENCE [LARGE SCALE GENOMIC DNA]</scope>
</reference>
<evidence type="ECO:0000256" key="5">
    <source>
        <dbReference type="ARBA" id="ARBA00022723"/>
    </source>
</evidence>
<accession>A0A7J4J3G5</accession>
<dbReference type="InterPro" id="IPR017938">
    <property type="entry name" value="Riboflavin_synthase-like_b-brl"/>
</dbReference>
<dbReference type="Pfam" id="PF00175">
    <property type="entry name" value="NAD_binding_1"/>
    <property type="match status" value="1"/>
</dbReference>
<evidence type="ECO:0000256" key="11">
    <source>
        <dbReference type="PIRSR" id="PIRSR006816-2"/>
    </source>
</evidence>
<feature type="binding site" evidence="11">
    <location>
        <position position="215"/>
    </location>
    <ligand>
        <name>[2Fe-2S] cluster</name>
        <dbReference type="ChEBI" id="CHEBI:190135"/>
    </ligand>
</feature>
<evidence type="ECO:0000313" key="14">
    <source>
        <dbReference type="Proteomes" id="UP000565078"/>
    </source>
</evidence>
<evidence type="ECO:0000256" key="6">
    <source>
        <dbReference type="ARBA" id="ARBA00022827"/>
    </source>
</evidence>
<dbReference type="InterPro" id="IPR012165">
    <property type="entry name" value="Cyt_c3_hydrogenase_gsu"/>
</dbReference>
<organism evidence="13 14">
    <name type="scientific">Candidatus Iainarchaeum sp</name>
    <dbReference type="NCBI Taxonomy" id="3101447"/>
    <lineage>
        <taxon>Archaea</taxon>
        <taxon>Candidatus Iainarchaeota</taxon>
        <taxon>Candidatus Iainarchaeia</taxon>
        <taxon>Candidatus Iainarchaeales</taxon>
        <taxon>Candidatus Iainarchaeaceae</taxon>
        <taxon>Candidatus Iainarchaeum</taxon>
    </lineage>
</organism>
<feature type="binding site" evidence="11">
    <location>
        <position position="223"/>
    </location>
    <ligand>
        <name>[2Fe-2S] cluster</name>
        <dbReference type="ChEBI" id="CHEBI:190135"/>
    </ligand>
</feature>
<dbReference type="NCBIfam" id="NF000796">
    <property type="entry name" value="PRK00054.1-1"/>
    <property type="match status" value="1"/>
</dbReference>
<keyword evidence="2" id="KW-0813">Transport</keyword>
<keyword evidence="6" id="KW-0274">FAD</keyword>
<dbReference type="GO" id="GO:0006221">
    <property type="term" value="P:pyrimidine nucleotide biosynthetic process"/>
    <property type="evidence" value="ECO:0007669"/>
    <property type="project" value="InterPro"/>
</dbReference>
<feature type="binding site" evidence="11">
    <location>
        <position position="207"/>
    </location>
    <ligand>
        <name>[2Fe-2S] cluster</name>
        <dbReference type="ChEBI" id="CHEBI:190135"/>
    </ligand>
</feature>
<keyword evidence="5 11" id="KW-0479">Metal-binding</keyword>
<dbReference type="SUPFAM" id="SSF63380">
    <property type="entry name" value="Riboflavin synthase domain-like"/>
    <property type="match status" value="1"/>
</dbReference>
<evidence type="ECO:0000256" key="2">
    <source>
        <dbReference type="ARBA" id="ARBA00022448"/>
    </source>
</evidence>
<dbReference type="InterPro" id="IPR001433">
    <property type="entry name" value="OxRdtase_FAD/NAD-bd"/>
</dbReference>
<dbReference type="InterPro" id="IPR050353">
    <property type="entry name" value="PyrK_electron_transfer"/>
</dbReference>
<dbReference type="InterPro" id="IPR017927">
    <property type="entry name" value="FAD-bd_FR_type"/>
</dbReference>
<comment type="caution">
    <text evidence="13">The sequence shown here is derived from an EMBL/GenBank/DDBJ whole genome shotgun (WGS) entry which is preliminary data.</text>
</comment>
<dbReference type="SUPFAM" id="SSF52343">
    <property type="entry name" value="Ferredoxin reductase-like, C-terminal NADP-linked domain"/>
    <property type="match status" value="1"/>
</dbReference>
<keyword evidence="9 11" id="KW-0411">Iron-sulfur</keyword>
<sequence length="263" mass="29210">MVKIEKIREEFSGNKTFYLDGQMDFEPGQFVMVWLAGLDEKPIAAIPNAKKLAINIEGKGAATKRILELRAGDQIGIRGPYGKGFSTLGVRKAVVVAGGVGIDSIIGLCEKLKGNKCKTTVILGGRSRERIIFEKELRKLGQVLITTDDGSYGEKGFNVQVLERLLQKERFDRIYACGPEAMIVKALEVADRHKCGFEGSVERYMKCGIGICGACVLDDKLVCRDGPVFGGKELLQMKEFGKTAYLKSGRRVTLKQYYEWREQ</sequence>
<dbReference type="Gene3D" id="2.40.30.10">
    <property type="entry name" value="Translation factors"/>
    <property type="match status" value="1"/>
</dbReference>
<dbReference type="PANTHER" id="PTHR43513">
    <property type="entry name" value="DIHYDROOROTATE DEHYDROGENASE B (NAD(+)), ELECTRON TRANSFER SUBUNIT"/>
    <property type="match status" value="1"/>
</dbReference>
<dbReference type="GO" id="GO:0016491">
    <property type="term" value="F:oxidoreductase activity"/>
    <property type="evidence" value="ECO:0007669"/>
    <property type="project" value="InterPro"/>
</dbReference>
<comment type="cofactor">
    <cofactor evidence="10">
        <name>[2Fe-2S] cluster</name>
        <dbReference type="ChEBI" id="CHEBI:190135"/>
    </cofactor>
</comment>
<dbReference type="Proteomes" id="UP000565078">
    <property type="component" value="Unassembled WGS sequence"/>
</dbReference>
<evidence type="ECO:0000256" key="8">
    <source>
        <dbReference type="ARBA" id="ARBA00023004"/>
    </source>
</evidence>
<evidence type="ECO:0000256" key="4">
    <source>
        <dbReference type="ARBA" id="ARBA00022714"/>
    </source>
</evidence>
<dbReference type="PIRSF" id="PIRSF006816">
    <property type="entry name" value="Cyc3_hyd_g"/>
    <property type="match status" value="1"/>
</dbReference>
<dbReference type="GO" id="GO:0051537">
    <property type="term" value="F:2 iron, 2 sulfur cluster binding"/>
    <property type="evidence" value="ECO:0007669"/>
    <property type="project" value="UniProtKB-KW"/>
</dbReference>
<evidence type="ECO:0000256" key="9">
    <source>
        <dbReference type="ARBA" id="ARBA00023014"/>
    </source>
</evidence>
<feature type="binding site" evidence="11">
    <location>
        <position position="212"/>
    </location>
    <ligand>
        <name>[2Fe-2S] cluster</name>
        <dbReference type="ChEBI" id="CHEBI:190135"/>
    </ligand>
</feature>
<keyword evidence="3" id="KW-0285">Flavoprotein</keyword>
<dbReference type="PRINTS" id="PR00409">
    <property type="entry name" value="PHDIOXRDTASE"/>
</dbReference>
<proteinExistence type="inferred from homology"/>
<dbReference type="Pfam" id="PF10418">
    <property type="entry name" value="DHODB_Fe-S_bind"/>
    <property type="match status" value="1"/>
</dbReference>
<keyword evidence="8 11" id="KW-0408">Iron</keyword>
<name>A0A7J4J3G5_9ARCH</name>
<comment type="similarity">
    <text evidence="1">Belongs to the PyrK family.</text>
</comment>
<evidence type="ECO:0000256" key="10">
    <source>
        <dbReference type="ARBA" id="ARBA00034078"/>
    </source>
</evidence>
<evidence type="ECO:0000256" key="1">
    <source>
        <dbReference type="ARBA" id="ARBA00006422"/>
    </source>
</evidence>